<sequence>MKQLPEAYEAYLAGKDDDFIATVKPILQQSAAEGDHGVRVVIDPPLLQAHLDSHVPFGTVVEDVD</sequence>
<evidence type="ECO:0000313" key="2">
    <source>
        <dbReference type="Proteomes" id="UP000479226"/>
    </source>
</evidence>
<organism evidence="1 2">
    <name type="scientific">Arthrobacter silviterrae</name>
    <dbReference type="NCBI Taxonomy" id="2026658"/>
    <lineage>
        <taxon>Bacteria</taxon>
        <taxon>Bacillati</taxon>
        <taxon>Actinomycetota</taxon>
        <taxon>Actinomycetes</taxon>
        <taxon>Micrococcales</taxon>
        <taxon>Micrococcaceae</taxon>
        <taxon>Arthrobacter</taxon>
    </lineage>
</organism>
<dbReference type="Proteomes" id="UP000479226">
    <property type="component" value="Unassembled WGS sequence"/>
</dbReference>
<comment type="caution">
    <text evidence="1">The sequence shown here is derived from an EMBL/GenBank/DDBJ whole genome shotgun (WGS) entry which is preliminary data.</text>
</comment>
<accession>A0ABX0DAI8</accession>
<protein>
    <submittedName>
        <fullName evidence="1">Uncharacterized protein</fullName>
    </submittedName>
</protein>
<gene>
    <name evidence="1" type="ORF">G6N77_03100</name>
</gene>
<keyword evidence="2" id="KW-1185">Reference proteome</keyword>
<dbReference type="RefSeq" id="WP_165180550.1">
    <property type="nucleotide sequence ID" value="NZ_JAAKZI010000003.1"/>
</dbReference>
<reference evidence="1 2" key="1">
    <citation type="submission" date="2020-02" db="EMBL/GenBank/DDBJ databases">
        <title>Genome sequence of the type strain DSM 27180 of Arthrobacter silviterrae.</title>
        <authorList>
            <person name="Gao J."/>
            <person name="Sun J."/>
        </authorList>
    </citation>
    <scope>NUCLEOTIDE SEQUENCE [LARGE SCALE GENOMIC DNA]</scope>
    <source>
        <strain evidence="1 2">DSM 27180</strain>
    </source>
</reference>
<name>A0ABX0DAI8_9MICC</name>
<dbReference type="EMBL" id="JAAKZI010000003">
    <property type="protein sequence ID" value="NGN82450.1"/>
    <property type="molecule type" value="Genomic_DNA"/>
</dbReference>
<evidence type="ECO:0000313" key="1">
    <source>
        <dbReference type="EMBL" id="NGN82450.1"/>
    </source>
</evidence>
<proteinExistence type="predicted"/>